<proteinExistence type="predicted"/>
<dbReference type="InterPro" id="IPR010916">
    <property type="entry name" value="TonB_box_CS"/>
</dbReference>
<feature type="compositionally biased region" description="Low complexity" evidence="1">
    <location>
        <begin position="49"/>
        <end position="67"/>
    </location>
</feature>
<dbReference type="Proteomes" id="UP000597853">
    <property type="component" value="Unassembled WGS sequence"/>
</dbReference>
<keyword evidence="2" id="KW-0812">Transmembrane</keyword>
<feature type="chain" id="PRO_5045983496" description="Secreted protein" evidence="3">
    <location>
        <begin position="47"/>
        <end position="802"/>
    </location>
</feature>
<organism evidence="4 5">
    <name type="scientific">Streptomyces pseudogriseolus</name>
    <name type="common">Streptomyces gancidicus</name>
    <name type="synonym">Streptomyces rubiginosus</name>
    <dbReference type="NCBI Taxonomy" id="36817"/>
    <lineage>
        <taxon>Bacteria</taxon>
        <taxon>Bacillati</taxon>
        <taxon>Actinomycetota</taxon>
        <taxon>Actinomycetes</taxon>
        <taxon>Kitasatosporales</taxon>
        <taxon>Streptomycetaceae</taxon>
        <taxon>Streptomyces</taxon>
        <taxon>Streptomyces pseudogriseolus group</taxon>
    </lineage>
</organism>
<dbReference type="InterPro" id="IPR046112">
    <property type="entry name" value="DUF6049"/>
</dbReference>
<dbReference type="Pfam" id="PF19516">
    <property type="entry name" value="DUF6049"/>
    <property type="match status" value="1"/>
</dbReference>
<dbReference type="EMBL" id="BMTX01000004">
    <property type="protein sequence ID" value="GGS40431.1"/>
    <property type="molecule type" value="Genomic_DNA"/>
</dbReference>
<keyword evidence="5" id="KW-1185">Reference proteome</keyword>
<feature type="compositionally biased region" description="Acidic residues" evidence="1">
    <location>
        <begin position="741"/>
        <end position="754"/>
    </location>
</feature>
<evidence type="ECO:0000313" key="5">
    <source>
        <dbReference type="Proteomes" id="UP000597853"/>
    </source>
</evidence>
<evidence type="ECO:0000313" key="4">
    <source>
        <dbReference type="EMBL" id="GGS40431.1"/>
    </source>
</evidence>
<feature type="signal peptide" evidence="3">
    <location>
        <begin position="1"/>
        <end position="46"/>
    </location>
</feature>
<sequence length="802" mass="84991">MAEAADFQGTRPSPARRWLRRTGAVLAGTPLLAGLLQLPAASPAEAAAPAAPKAASDDGSVAVSVDSLTPGAPAEGDTVTVTGTVTNKGKKAVTKAAVGLRVGPLMDTRSSIDTVAKNSGDVDGPVGSEIDDKYSEKFSKLAPGVSQPYTLSVPADELDLGQDGVYDLSVTLTGETSDQPWEQTLGVRHTFLPWQPDEADTKTRTTFMWPLISTVHMTAETGSDEEQTPVFLDDELAAEISPGGRLDRMVALGRDLDVTWVIDPDLLASVEAMTTRYEIPGENADDKNAVGGHQEVAKRWLTEVQRAVADKEVVALPFGDPDLASLAHHGTSVTGSLRHLKEATDVASGTVESILHVKPSTDFAWPVEGAVDPSIVKVSTSAGADKVIARGDTFEGGRDLTYTPTAPRPIGGGTTAVVADARLSTVFEGDMTRASASTQAVQRFLAQSLTLALQTDRPRSVVVAPQRTPSAAQAQTMAEAVAALQNSTWSQPQDLTAAAKSKPDPAAGTEVPSASAYPKSLRKQELPRSAFEQIARTQDKLDRFKVILSDQSRVVTPFGRALNRGMAASWRGRPAEAAIYRSGVETYLDTLSGQVRLIEKSETKLSGRSATIPVTVQNNLVQGVEHLVLRLTSTNPTRLEIDGKAFEEQPIAVSGGHSQSVKFTTNANANGRATVVAQLYTQDGRPYGQPVTFDVKVTEITATVMLVIGGGVLLLVLAGFRMYTQRKRAAARKAEERTQDDAADEADVDADEAQNPEASDRRPTQESAPDTREGAPEQPSDPAPDTAPESADPSGTGERVDR</sequence>
<keyword evidence="3" id="KW-0732">Signal</keyword>
<evidence type="ECO:0008006" key="6">
    <source>
        <dbReference type="Google" id="ProtNLM"/>
    </source>
</evidence>
<accession>A0ABQ2SU31</accession>
<keyword evidence="2" id="KW-0472">Membrane</keyword>
<dbReference type="InterPro" id="IPR013783">
    <property type="entry name" value="Ig-like_fold"/>
</dbReference>
<evidence type="ECO:0000256" key="1">
    <source>
        <dbReference type="SAM" id="MobiDB-lite"/>
    </source>
</evidence>
<feature type="region of interest" description="Disordered" evidence="1">
    <location>
        <begin position="493"/>
        <end position="522"/>
    </location>
</feature>
<evidence type="ECO:0000256" key="3">
    <source>
        <dbReference type="SAM" id="SignalP"/>
    </source>
</evidence>
<name>A0ABQ2SU31_STREZ</name>
<evidence type="ECO:0000256" key="2">
    <source>
        <dbReference type="SAM" id="Phobius"/>
    </source>
</evidence>
<dbReference type="PROSITE" id="PS00430">
    <property type="entry name" value="TONB_DEPENDENT_REC_1"/>
    <property type="match status" value="1"/>
</dbReference>
<protein>
    <recommendedName>
        <fullName evidence="6">Secreted protein</fullName>
    </recommendedName>
</protein>
<keyword evidence="2" id="KW-1133">Transmembrane helix</keyword>
<feature type="region of interest" description="Disordered" evidence="1">
    <location>
        <begin position="49"/>
        <end position="80"/>
    </location>
</feature>
<gene>
    <name evidence="4" type="ORF">GCM10010285_19610</name>
</gene>
<dbReference type="Gene3D" id="2.60.40.10">
    <property type="entry name" value="Immunoglobulins"/>
    <property type="match status" value="1"/>
</dbReference>
<feature type="region of interest" description="Disordered" evidence="1">
    <location>
        <begin position="731"/>
        <end position="802"/>
    </location>
</feature>
<feature type="transmembrane region" description="Helical" evidence="2">
    <location>
        <begin position="700"/>
        <end position="723"/>
    </location>
</feature>
<feature type="compositionally biased region" description="Basic and acidic residues" evidence="1">
    <location>
        <begin position="758"/>
        <end position="775"/>
    </location>
</feature>
<comment type="caution">
    <text evidence="4">The sequence shown here is derived from an EMBL/GenBank/DDBJ whole genome shotgun (WGS) entry which is preliminary data.</text>
</comment>
<reference evidence="5" key="1">
    <citation type="journal article" date="2019" name="Int. J. Syst. Evol. Microbiol.">
        <title>The Global Catalogue of Microorganisms (GCM) 10K type strain sequencing project: providing services to taxonomists for standard genome sequencing and annotation.</title>
        <authorList>
            <consortium name="The Broad Institute Genomics Platform"/>
            <consortium name="The Broad Institute Genome Sequencing Center for Infectious Disease"/>
            <person name="Wu L."/>
            <person name="Ma J."/>
        </authorList>
    </citation>
    <scope>NUCLEOTIDE SEQUENCE [LARGE SCALE GENOMIC DNA]</scope>
    <source>
        <strain evidence="5">JCM 4416</strain>
    </source>
</reference>